<dbReference type="AlphaFoldDB" id="A0A9N9ZI75"/>
<dbReference type="EMBL" id="CABFOC020000063">
    <property type="protein sequence ID" value="CAH0056058.1"/>
    <property type="molecule type" value="Genomic_DNA"/>
</dbReference>
<comment type="caution">
    <text evidence="1">The sequence shown here is derived from an EMBL/GenBank/DDBJ whole genome shotgun (WGS) entry which is preliminary data.</text>
</comment>
<dbReference type="Proteomes" id="UP000775872">
    <property type="component" value="Unassembled WGS sequence"/>
</dbReference>
<gene>
    <name evidence="1" type="ORF">CSOL1703_00005992</name>
</gene>
<proteinExistence type="predicted"/>
<protein>
    <submittedName>
        <fullName evidence="1">Uncharacterized protein</fullName>
    </submittedName>
</protein>
<accession>A0A9N9ZI75</accession>
<sequence length="398" mass="41574">MDLAAITLLVYHAPPYLIGLVQLRNAGHAHDADAHPSRAPDAALPLVRDGRRAELGAYPGPVVHRPPDGHLLEVLPLRLGDLRQTITCAAELRRRRETHAEHAGVGDDVDAGVGEALEELGVAEAGVLDAEVAVGLDGVDGLAGLPVDHLGEGGEHVDGVAADADVAEDAILVAQPAELCDGGEDLARGDELGVVGVDEVEVGGAQAVQAAVDGGADGDGRVVKGLGVDAAGLCEEEVGGARGLDGLEGVAEEVLGGAVVGGRVEGSDAVGEQGLADDGDVGHVRGIGVVLRVEGGRAEDQRRQDRRQRRWRRRNGRSHVDVICPYFLLSWCCRGGREQGCDAAIWDWVPETDQHRQSITTTGGPALEGLTLRWMDVGVGEAKSTSTRKWWGGGSWRI</sequence>
<evidence type="ECO:0000313" key="2">
    <source>
        <dbReference type="Proteomes" id="UP000775872"/>
    </source>
</evidence>
<evidence type="ECO:0000313" key="1">
    <source>
        <dbReference type="EMBL" id="CAH0056058.1"/>
    </source>
</evidence>
<organism evidence="1 2">
    <name type="scientific">Clonostachys solani</name>
    <dbReference type="NCBI Taxonomy" id="160281"/>
    <lineage>
        <taxon>Eukaryota</taxon>
        <taxon>Fungi</taxon>
        <taxon>Dikarya</taxon>
        <taxon>Ascomycota</taxon>
        <taxon>Pezizomycotina</taxon>
        <taxon>Sordariomycetes</taxon>
        <taxon>Hypocreomycetidae</taxon>
        <taxon>Hypocreales</taxon>
        <taxon>Bionectriaceae</taxon>
        <taxon>Clonostachys</taxon>
    </lineage>
</organism>
<reference evidence="2" key="1">
    <citation type="submission" date="2019-06" db="EMBL/GenBank/DDBJ databases">
        <authorList>
            <person name="Broberg M."/>
        </authorList>
    </citation>
    <scope>NUCLEOTIDE SEQUENCE [LARGE SCALE GENOMIC DNA]</scope>
</reference>
<name>A0A9N9ZI75_9HYPO</name>
<keyword evidence="2" id="KW-1185">Reference proteome</keyword>
<reference evidence="1 2" key="2">
    <citation type="submission" date="2021-10" db="EMBL/GenBank/DDBJ databases">
        <authorList>
            <person name="Piombo E."/>
        </authorList>
    </citation>
    <scope>NUCLEOTIDE SEQUENCE [LARGE SCALE GENOMIC DNA]</scope>
</reference>